<dbReference type="Gene3D" id="3.40.50.460">
    <property type="entry name" value="Phosphofructokinase domain"/>
    <property type="match status" value="1"/>
</dbReference>
<dbReference type="InterPro" id="IPR022953">
    <property type="entry name" value="ATP_PFK"/>
</dbReference>
<keyword evidence="17" id="KW-1185">Reference proteome</keyword>
<keyword evidence="9 16" id="KW-0418">Kinase</keyword>
<evidence type="ECO:0000259" key="15">
    <source>
        <dbReference type="Pfam" id="PF00365"/>
    </source>
</evidence>
<evidence type="ECO:0000256" key="4">
    <source>
        <dbReference type="ARBA" id="ARBA00012055"/>
    </source>
</evidence>
<evidence type="ECO:0000313" key="16">
    <source>
        <dbReference type="EMBL" id="QDG50571.1"/>
    </source>
</evidence>
<evidence type="ECO:0000256" key="9">
    <source>
        <dbReference type="ARBA" id="ARBA00022777"/>
    </source>
</evidence>
<name>A0A4Y6PQE3_PERCE</name>
<dbReference type="InterPro" id="IPR012003">
    <property type="entry name" value="ATP_PFK_prok-type"/>
</dbReference>
<proteinExistence type="inferred from homology"/>
<reference evidence="16 17" key="1">
    <citation type="submission" date="2019-06" db="EMBL/GenBank/DDBJ databases">
        <title>Persicimonas caeni gen. nov., sp. nov., a predatory bacterium isolated from solar saltern.</title>
        <authorList>
            <person name="Wang S."/>
        </authorList>
    </citation>
    <scope>NUCLEOTIDE SEQUENCE [LARGE SCALE GENOMIC DNA]</scope>
    <source>
        <strain evidence="16 17">YN101</strain>
    </source>
</reference>
<gene>
    <name evidence="16" type="ORF">FIV42_07435</name>
</gene>
<dbReference type="RefSeq" id="WP_141197063.1">
    <property type="nucleotide sequence ID" value="NZ_CP041186.1"/>
</dbReference>
<keyword evidence="11" id="KW-0460">Magnesium</keyword>
<dbReference type="Pfam" id="PF00365">
    <property type="entry name" value="PFK"/>
    <property type="match status" value="1"/>
</dbReference>
<dbReference type="PRINTS" id="PR00476">
    <property type="entry name" value="PHFRCTKINASE"/>
</dbReference>
<dbReference type="GO" id="GO:0042802">
    <property type="term" value="F:identical protein binding"/>
    <property type="evidence" value="ECO:0007669"/>
    <property type="project" value="TreeGrafter"/>
</dbReference>
<evidence type="ECO:0000256" key="6">
    <source>
        <dbReference type="ARBA" id="ARBA00022679"/>
    </source>
</evidence>
<dbReference type="GO" id="GO:0048029">
    <property type="term" value="F:monosaccharide binding"/>
    <property type="evidence" value="ECO:0007669"/>
    <property type="project" value="TreeGrafter"/>
</dbReference>
<evidence type="ECO:0000256" key="2">
    <source>
        <dbReference type="ARBA" id="ARBA00004496"/>
    </source>
</evidence>
<evidence type="ECO:0000256" key="12">
    <source>
        <dbReference type="ARBA" id="ARBA00023152"/>
    </source>
</evidence>
<keyword evidence="8" id="KW-0547">Nucleotide-binding</keyword>
<dbReference type="InterPro" id="IPR000023">
    <property type="entry name" value="Phosphofructokinase_dom"/>
</dbReference>
<evidence type="ECO:0000256" key="5">
    <source>
        <dbReference type="ARBA" id="ARBA00022490"/>
    </source>
</evidence>
<keyword evidence="7" id="KW-0479">Metal-binding</keyword>
<dbReference type="PANTHER" id="PTHR13697:SF4">
    <property type="entry name" value="ATP-DEPENDENT 6-PHOSPHOFRUCTOKINASE"/>
    <property type="match status" value="1"/>
</dbReference>
<keyword evidence="5" id="KW-0963">Cytoplasm</keyword>
<evidence type="ECO:0000313" key="17">
    <source>
        <dbReference type="Proteomes" id="UP000315995"/>
    </source>
</evidence>
<evidence type="ECO:0000256" key="11">
    <source>
        <dbReference type="ARBA" id="ARBA00022842"/>
    </source>
</evidence>
<dbReference type="PANTHER" id="PTHR13697">
    <property type="entry name" value="PHOSPHOFRUCTOKINASE"/>
    <property type="match status" value="1"/>
</dbReference>
<dbReference type="GO" id="GO:0016208">
    <property type="term" value="F:AMP binding"/>
    <property type="evidence" value="ECO:0007669"/>
    <property type="project" value="TreeGrafter"/>
</dbReference>
<evidence type="ECO:0000256" key="7">
    <source>
        <dbReference type="ARBA" id="ARBA00022723"/>
    </source>
</evidence>
<dbReference type="EC" id="2.7.1.11" evidence="4"/>
<dbReference type="GO" id="GO:0005945">
    <property type="term" value="C:6-phosphofructokinase complex"/>
    <property type="evidence" value="ECO:0007669"/>
    <property type="project" value="TreeGrafter"/>
</dbReference>
<dbReference type="Proteomes" id="UP000315995">
    <property type="component" value="Chromosome"/>
</dbReference>
<keyword evidence="6 16" id="KW-0808">Transferase</keyword>
<keyword evidence="10" id="KW-0067">ATP-binding</keyword>
<feature type="domain" description="Phosphofructokinase" evidence="15">
    <location>
        <begin position="4"/>
        <end position="320"/>
    </location>
</feature>
<dbReference type="UniPathway" id="UPA00109">
    <property type="reaction ID" value="UER00182"/>
</dbReference>
<comment type="catalytic activity">
    <reaction evidence="14">
        <text>beta-D-fructose 6-phosphate + ATP = beta-D-fructose 1,6-bisphosphate + ADP + H(+)</text>
        <dbReference type="Rhea" id="RHEA:16109"/>
        <dbReference type="ChEBI" id="CHEBI:15378"/>
        <dbReference type="ChEBI" id="CHEBI:30616"/>
        <dbReference type="ChEBI" id="CHEBI:32966"/>
        <dbReference type="ChEBI" id="CHEBI:57634"/>
        <dbReference type="ChEBI" id="CHEBI:456216"/>
        <dbReference type="EC" id="2.7.1.11"/>
    </reaction>
</comment>
<comment type="pathway">
    <text evidence="3">Carbohydrate degradation; glycolysis; D-glyceraldehyde 3-phosphate and glycerone phosphate from D-glucose: step 3/4.</text>
</comment>
<dbReference type="GO" id="GO:0005524">
    <property type="term" value="F:ATP binding"/>
    <property type="evidence" value="ECO:0007669"/>
    <property type="project" value="UniProtKB-KW"/>
</dbReference>
<dbReference type="OrthoDB" id="9802503at2"/>
<dbReference type="GO" id="GO:0003872">
    <property type="term" value="F:6-phosphofructokinase activity"/>
    <property type="evidence" value="ECO:0007669"/>
    <property type="project" value="UniProtKB-EC"/>
</dbReference>
<comment type="subcellular location">
    <subcellularLocation>
        <location evidence="2">Cytoplasm</location>
    </subcellularLocation>
</comment>
<evidence type="ECO:0000256" key="8">
    <source>
        <dbReference type="ARBA" id="ARBA00022741"/>
    </source>
</evidence>
<dbReference type="Gene3D" id="3.40.50.450">
    <property type="match status" value="1"/>
</dbReference>
<dbReference type="GO" id="GO:0006002">
    <property type="term" value="P:fructose 6-phosphate metabolic process"/>
    <property type="evidence" value="ECO:0007669"/>
    <property type="project" value="InterPro"/>
</dbReference>
<evidence type="ECO:0000256" key="14">
    <source>
        <dbReference type="ARBA" id="ARBA00048070"/>
    </source>
</evidence>
<evidence type="ECO:0000256" key="3">
    <source>
        <dbReference type="ARBA" id="ARBA00004679"/>
    </source>
</evidence>
<evidence type="ECO:0000256" key="10">
    <source>
        <dbReference type="ARBA" id="ARBA00022840"/>
    </source>
</evidence>
<evidence type="ECO:0000256" key="1">
    <source>
        <dbReference type="ARBA" id="ARBA00001946"/>
    </source>
</evidence>
<evidence type="ECO:0000256" key="13">
    <source>
        <dbReference type="ARBA" id="ARBA00038478"/>
    </source>
</evidence>
<dbReference type="PIRSF" id="PIRSF000532">
    <property type="entry name" value="ATP_PFK_prok"/>
    <property type="match status" value="1"/>
</dbReference>
<accession>A0A5B8Y1G2</accession>
<dbReference type="GO" id="GO:0070095">
    <property type="term" value="F:fructose-6-phosphate binding"/>
    <property type="evidence" value="ECO:0007669"/>
    <property type="project" value="TreeGrafter"/>
</dbReference>
<comment type="similarity">
    <text evidence="13">Belongs to the phosphofructokinase type A (PFKA) family.</text>
</comment>
<protein>
    <recommendedName>
        <fullName evidence="4">6-phosphofructokinase</fullName>
        <ecNumber evidence="4">2.7.1.11</ecNumber>
    </recommendedName>
</protein>
<organism evidence="16 17">
    <name type="scientific">Persicimonas caeni</name>
    <dbReference type="NCBI Taxonomy" id="2292766"/>
    <lineage>
        <taxon>Bacteria</taxon>
        <taxon>Deltaproteobacteria</taxon>
        <taxon>Bradymonadales</taxon>
        <taxon>Bradymonadaceae</taxon>
        <taxon>Persicimonas</taxon>
    </lineage>
</organism>
<dbReference type="GO" id="GO:0061621">
    <property type="term" value="P:canonical glycolysis"/>
    <property type="evidence" value="ECO:0007669"/>
    <property type="project" value="TreeGrafter"/>
</dbReference>
<dbReference type="GO" id="GO:0046872">
    <property type="term" value="F:metal ion binding"/>
    <property type="evidence" value="ECO:0007669"/>
    <property type="project" value="UniProtKB-KW"/>
</dbReference>
<dbReference type="AlphaFoldDB" id="A0A4Y6PQE3"/>
<dbReference type="NCBIfam" id="NF002872">
    <property type="entry name" value="PRK03202.1"/>
    <property type="match status" value="1"/>
</dbReference>
<dbReference type="GO" id="GO:0030388">
    <property type="term" value="P:fructose 1,6-bisphosphate metabolic process"/>
    <property type="evidence" value="ECO:0007669"/>
    <property type="project" value="TreeGrafter"/>
</dbReference>
<dbReference type="InterPro" id="IPR035966">
    <property type="entry name" value="PKF_sf"/>
</dbReference>
<dbReference type="SUPFAM" id="SSF53784">
    <property type="entry name" value="Phosphofructokinase"/>
    <property type="match status" value="1"/>
</dbReference>
<sequence length="380" mass="40839">MGKKIAIVTSGGDAPGMNAAIRGVFRSTKRRDPDHEIILFNNGFRGLAGRLEASMDVDVQRRELRDILNRGGTCIGTGRVPELLPADPDAPDAEERREAREAFLDVAAVNLYQLEVSGLVVIGGDGSYRGAHAIAEAYRAKFGRSLKVVGIPATIDNDIYGTDYTIGYDTAVGNTVDALRKIRDTVESHRRAVILEVMGNASGWLALSAGIAAGASTILIPEIAETYDPRAVVGRCVAALEGDYRYFIIVMAEGVKKASGDERYGEHLAKYIAQSERIHEVLGHPMSVRNNVIGHLARGGPPSAFDNILAARFARGAVKVVLGETELPDGVDDVAMSLRGRQVVPMPLGEVVGHGPRLVSRDDELFAISQDLTVSQDQPF</sequence>
<dbReference type="EMBL" id="CP041186">
    <property type="protein sequence ID" value="QDG50571.1"/>
    <property type="molecule type" value="Genomic_DNA"/>
</dbReference>
<accession>A0A4Y6PQE3</accession>
<comment type="cofactor">
    <cofactor evidence="1">
        <name>Mg(2+)</name>
        <dbReference type="ChEBI" id="CHEBI:18420"/>
    </cofactor>
</comment>
<keyword evidence="12" id="KW-0324">Glycolysis</keyword>